<dbReference type="RefSeq" id="WP_091826636.1">
    <property type="nucleotide sequence ID" value="NZ_FNRJ01000008.1"/>
</dbReference>
<reference evidence="4" key="1">
    <citation type="submission" date="2016-10" db="EMBL/GenBank/DDBJ databases">
        <authorList>
            <person name="Varghese N."/>
            <person name="Submissions S."/>
        </authorList>
    </citation>
    <scope>NUCLEOTIDE SEQUENCE [LARGE SCALE GENOMIC DNA]</scope>
    <source>
        <strain evidence="4">DSM 11526</strain>
    </source>
</reference>
<keyword evidence="4" id="KW-1185">Reference proteome</keyword>
<organism evidence="3 4">
    <name type="scientific">Marinobacterium iners DSM 11526</name>
    <dbReference type="NCBI Taxonomy" id="1122198"/>
    <lineage>
        <taxon>Bacteria</taxon>
        <taxon>Pseudomonadati</taxon>
        <taxon>Pseudomonadota</taxon>
        <taxon>Gammaproteobacteria</taxon>
        <taxon>Oceanospirillales</taxon>
        <taxon>Oceanospirillaceae</taxon>
        <taxon>Marinobacterium</taxon>
    </lineage>
</organism>
<feature type="transmembrane region" description="Helical" evidence="1">
    <location>
        <begin position="268"/>
        <end position="288"/>
    </location>
</feature>
<name>A0A1H4EFD2_9GAMM</name>
<keyword evidence="1" id="KW-1133">Transmembrane helix</keyword>
<evidence type="ECO:0000256" key="2">
    <source>
        <dbReference type="SAM" id="SignalP"/>
    </source>
</evidence>
<evidence type="ECO:0000313" key="3">
    <source>
        <dbReference type="EMBL" id="SEA83774.1"/>
    </source>
</evidence>
<dbReference type="InterPro" id="IPR026442">
    <property type="entry name" value="IPTL_CTERM"/>
</dbReference>
<protein>
    <submittedName>
        <fullName evidence="3">IPTL-CTERM protein sorting domain-containing protein</fullName>
    </submittedName>
</protein>
<feature type="chain" id="PRO_5017221422" evidence="2">
    <location>
        <begin position="21"/>
        <end position="293"/>
    </location>
</feature>
<dbReference type="InterPro" id="IPR038081">
    <property type="entry name" value="CalX-like_sf"/>
</dbReference>
<sequence>MYNRLPVFGAALLLATQATAALQVNIEPTTLLTNEDGSAVTYFVVLDQAPSAGETVTVTPLSGDVTEGTVSGAVLFTDANWDVPQTIAVTPGASGDGNDGEVMYTIVHTTTATGGTASFDGAPSSSVVSATNRNIEGINTIVMDPASGGAFYLTEGTSQTVTVSVAGFFAPTNDISIGVSIAGAEATVTPATVILTAGNSYEATFNVTAVDDTNIDGDQPFTVVVDPAVSADPNYSGQNLSDINGVALDNDVAAPPPAPAQVTPVPTLPLFGILALSGLLGLFGMFGMRKTKA</sequence>
<gene>
    <name evidence="3" type="ORF">SAMN02745729_10865</name>
</gene>
<dbReference type="AlphaFoldDB" id="A0A1H4EFD2"/>
<keyword evidence="1" id="KW-0812">Transmembrane</keyword>
<keyword evidence="1" id="KW-0472">Membrane</keyword>
<dbReference type="SUPFAM" id="SSF141072">
    <property type="entry name" value="CalX-like"/>
    <property type="match status" value="1"/>
</dbReference>
<dbReference type="EMBL" id="FNRJ01000008">
    <property type="protein sequence ID" value="SEA83774.1"/>
    <property type="molecule type" value="Genomic_DNA"/>
</dbReference>
<dbReference type="NCBIfam" id="TIGR04174">
    <property type="entry name" value="IPTL_CTERM"/>
    <property type="match status" value="1"/>
</dbReference>
<feature type="signal peptide" evidence="2">
    <location>
        <begin position="1"/>
        <end position="20"/>
    </location>
</feature>
<proteinExistence type="predicted"/>
<keyword evidence="2" id="KW-0732">Signal</keyword>
<evidence type="ECO:0000313" key="4">
    <source>
        <dbReference type="Proteomes" id="UP000242469"/>
    </source>
</evidence>
<evidence type="ECO:0000256" key="1">
    <source>
        <dbReference type="SAM" id="Phobius"/>
    </source>
</evidence>
<dbReference type="OrthoDB" id="8612880at2"/>
<dbReference type="Proteomes" id="UP000242469">
    <property type="component" value="Unassembled WGS sequence"/>
</dbReference>
<accession>A0A1H4EFD2</accession>